<gene>
    <name evidence="1" type="ORF">M9458_056232</name>
</gene>
<protein>
    <submittedName>
        <fullName evidence="1">Uncharacterized protein</fullName>
    </submittedName>
</protein>
<reference evidence="1 2" key="1">
    <citation type="submission" date="2024-05" db="EMBL/GenBank/DDBJ databases">
        <title>Genome sequencing and assembly of Indian major carp, Cirrhinus mrigala (Hamilton, 1822).</title>
        <authorList>
            <person name="Mohindra V."/>
            <person name="Chowdhury L.M."/>
            <person name="Lal K."/>
            <person name="Jena J.K."/>
        </authorList>
    </citation>
    <scope>NUCLEOTIDE SEQUENCE [LARGE SCALE GENOMIC DNA]</scope>
    <source>
        <strain evidence="1">CM1030</strain>
        <tissue evidence="1">Blood</tissue>
    </source>
</reference>
<organism evidence="1 2">
    <name type="scientific">Cirrhinus mrigala</name>
    <name type="common">Mrigala</name>
    <dbReference type="NCBI Taxonomy" id="683832"/>
    <lineage>
        <taxon>Eukaryota</taxon>
        <taxon>Metazoa</taxon>
        <taxon>Chordata</taxon>
        <taxon>Craniata</taxon>
        <taxon>Vertebrata</taxon>
        <taxon>Euteleostomi</taxon>
        <taxon>Actinopterygii</taxon>
        <taxon>Neopterygii</taxon>
        <taxon>Teleostei</taxon>
        <taxon>Ostariophysi</taxon>
        <taxon>Cypriniformes</taxon>
        <taxon>Cyprinidae</taxon>
        <taxon>Labeoninae</taxon>
        <taxon>Labeonini</taxon>
        <taxon>Cirrhinus</taxon>
    </lineage>
</organism>
<dbReference type="Proteomes" id="UP001529510">
    <property type="component" value="Unassembled WGS sequence"/>
</dbReference>
<keyword evidence="2" id="KW-1185">Reference proteome</keyword>
<sequence>MMSNDSEVVGENKMEYFAILSTQTMNLQVIRSSDGKLLDQNRYGTVPDPAHISNHHIEVHIWSGAGPVQVQMQKNGSEPVLDHCAKGDRPESVVQIWPRTSNGSVPDLLHFSLGLMGPNFFTTLGSMSQRS</sequence>
<comment type="caution">
    <text evidence="1">The sequence shown here is derived from an EMBL/GenBank/DDBJ whole genome shotgun (WGS) entry which is preliminary data.</text>
</comment>
<dbReference type="EMBL" id="JAMKFB020000704">
    <property type="protein sequence ID" value="KAL0148422.1"/>
    <property type="molecule type" value="Genomic_DNA"/>
</dbReference>
<evidence type="ECO:0000313" key="1">
    <source>
        <dbReference type="EMBL" id="KAL0148422.1"/>
    </source>
</evidence>
<accession>A0ABD0MI44</accession>
<proteinExistence type="predicted"/>
<dbReference type="AlphaFoldDB" id="A0ABD0MI44"/>
<evidence type="ECO:0000313" key="2">
    <source>
        <dbReference type="Proteomes" id="UP001529510"/>
    </source>
</evidence>
<name>A0ABD0MI44_CIRMR</name>